<reference evidence="2 3" key="2">
    <citation type="submission" date="2018-11" db="EMBL/GenBank/DDBJ databases">
        <authorList>
            <consortium name="Pathogen Informatics"/>
        </authorList>
    </citation>
    <scope>NUCLEOTIDE SEQUENCE [LARGE SCALE GENOMIC DNA]</scope>
</reference>
<feature type="region of interest" description="Disordered" evidence="1">
    <location>
        <begin position="1"/>
        <end position="27"/>
    </location>
</feature>
<evidence type="ECO:0000313" key="4">
    <source>
        <dbReference type="WBParaSite" id="GPUH_0000482501-mRNA-1"/>
    </source>
</evidence>
<evidence type="ECO:0000256" key="1">
    <source>
        <dbReference type="SAM" id="MobiDB-lite"/>
    </source>
</evidence>
<evidence type="ECO:0000313" key="2">
    <source>
        <dbReference type="EMBL" id="VDK47524.1"/>
    </source>
</evidence>
<dbReference type="Proteomes" id="UP000271098">
    <property type="component" value="Unassembled WGS sequence"/>
</dbReference>
<dbReference type="EMBL" id="UYRT01009485">
    <property type="protein sequence ID" value="VDK47524.1"/>
    <property type="molecule type" value="Genomic_DNA"/>
</dbReference>
<keyword evidence="3" id="KW-1185">Reference proteome</keyword>
<dbReference type="WBParaSite" id="GPUH_0000482501-mRNA-1">
    <property type="protein sequence ID" value="GPUH_0000482501-mRNA-1"/>
    <property type="gene ID" value="GPUH_0000482501"/>
</dbReference>
<dbReference type="AlphaFoldDB" id="A0A183D7X7"/>
<gene>
    <name evidence="2" type="ORF">GPUH_LOCUS4816</name>
</gene>
<evidence type="ECO:0000313" key="3">
    <source>
        <dbReference type="Proteomes" id="UP000271098"/>
    </source>
</evidence>
<sequence length="77" mass="8161">MSLPAAAVLPPSTLATAHPCRSSQSKKDFGRLPAYPCYPEVLPLPGMGITAEIIGPPRNVSSHPHLTHIPGAIQIQR</sequence>
<protein>
    <submittedName>
        <fullName evidence="4">Secreted protein</fullName>
    </submittedName>
</protein>
<accession>A0A183D7X7</accession>
<proteinExistence type="predicted"/>
<organism evidence="4">
    <name type="scientific">Gongylonema pulchrum</name>
    <dbReference type="NCBI Taxonomy" id="637853"/>
    <lineage>
        <taxon>Eukaryota</taxon>
        <taxon>Metazoa</taxon>
        <taxon>Ecdysozoa</taxon>
        <taxon>Nematoda</taxon>
        <taxon>Chromadorea</taxon>
        <taxon>Rhabditida</taxon>
        <taxon>Spirurina</taxon>
        <taxon>Spiruromorpha</taxon>
        <taxon>Spiruroidea</taxon>
        <taxon>Gongylonematidae</taxon>
        <taxon>Gongylonema</taxon>
    </lineage>
</organism>
<reference evidence="4" key="1">
    <citation type="submission" date="2016-06" db="UniProtKB">
        <authorList>
            <consortium name="WormBaseParasite"/>
        </authorList>
    </citation>
    <scope>IDENTIFICATION</scope>
</reference>
<name>A0A183D7X7_9BILA</name>